<evidence type="ECO:0000256" key="1">
    <source>
        <dbReference type="SAM" id="MobiDB-lite"/>
    </source>
</evidence>
<dbReference type="Pfam" id="PF13529">
    <property type="entry name" value="Peptidase_C39_2"/>
    <property type="match status" value="1"/>
</dbReference>
<dbReference type="NCBIfam" id="TIGR02595">
    <property type="entry name" value="PEP_CTERM"/>
    <property type="match status" value="1"/>
</dbReference>
<feature type="compositionally biased region" description="Low complexity" evidence="1">
    <location>
        <begin position="205"/>
        <end position="219"/>
    </location>
</feature>
<name>A0A401G3B7_9BACT</name>
<dbReference type="Gene3D" id="3.90.70.10">
    <property type="entry name" value="Cysteine proteinases"/>
    <property type="match status" value="1"/>
</dbReference>
<evidence type="ECO:0000313" key="5">
    <source>
        <dbReference type="Proteomes" id="UP000288096"/>
    </source>
</evidence>
<feature type="region of interest" description="Disordered" evidence="1">
    <location>
        <begin position="205"/>
        <end position="239"/>
    </location>
</feature>
<reference evidence="5" key="1">
    <citation type="submission" date="2017-11" db="EMBL/GenBank/DDBJ databases">
        <authorList>
            <person name="Watanabe M."/>
            <person name="Kojima H."/>
        </authorList>
    </citation>
    <scope>NUCLEOTIDE SEQUENCE [LARGE SCALE GENOMIC DNA]</scope>
    <source>
        <strain evidence="5">Tokyo 01</strain>
    </source>
</reference>
<organism evidence="4 5">
    <name type="scientific">Desulfonema ishimotonii</name>
    <dbReference type="NCBI Taxonomy" id="45657"/>
    <lineage>
        <taxon>Bacteria</taxon>
        <taxon>Pseudomonadati</taxon>
        <taxon>Thermodesulfobacteriota</taxon>
        <taxon>Desulfobacteria</taxon>
        <taxon>Desulfobacterales</taxon>
        <taxon>Desulfococcaceae</taxon>
        <taxon>Desulfonema</taxon>
    </lineage>
</organism>
<dbReference type="InterPro" id="IPR039564">
    <property type="entry name" value="Peptidase_C39-like"/>
</dbReference>
<keyword evidence="5" id="KW-1185">Reference proteome</keyword>
<proteinExistence type="predicted"/>
<evidence type="ECO:0008006" key="6">
    <source>
        <dbReference type="Google" id="ProtNLM"/>
    </source>
</evidence>
<accession>A0A401G3B7</accession>
<evidence type="ECO:0000259" key="3">
    <source>
        <dbReference type="Pfam" id="PF13529"/>
    </source>
</evidence>
<feature type="domain" description="Peptidase C39-like" evidence="3">
    <location>
        <begin position="16"/>
        <end position="161"/>
    </location>
</feature>
<evidence type="ECO:0000313" key="4">
    <source>
        <dbReference type="EMBL" id="GBC63737.1"/>
    </source>
</evidence>
<comment type="caution">
    <text evidence="4">The sequence shown here is derived from an EMBL/GenBank/DDBJ whole genome shotgun (WGS) entry which is preliminary data.</text>
</comment>
<sequence length="256" mass="28198">MATSVIIDDVPAYDYYEGCGPTAAAMIIGYWDMNGYDNLFDASGWDEVSETENVADEISSPEHYSGNYDAADTSIADFFRTSEDGLQPGWSYLNYSDNAFEEYAAYRGYEFDADDTSYYSFSWDEFVTEIDADNPMMFLVDTNGDASTDHFVPVIGYEDRGEDGLWYAAYSTWSESEADIYWQEYQAMGLGNDWGVGYITSVKPVSAPDSDSSSSQEDPSGTETEDPATPAPTPEPATVMLLGLGLGGLALLRKRS</sequence>
<dbReference type="InterPro" id="IPR013424">
    <property type="entry name" value="Ice-binding_C"/>
</dbReference>
<feature type="domain" description="Ice-binding protein C-terminal" evidence="2">
    <location>
        <begin position="232"/>
        <end position="254"/>
    </location>
</feature>
<dbReference type="RefSeq" id="WP_166405263.1">
    <property type="nucleotide sequence ID" value="NZ_BEXT01000001.1"/>
</dbReference>
<gene>
    <name evidence="4" type="ORF">DENIS_4735</name>
</gene>
<dbReference type="EMBL" id="BEXT01000001">
    <property type="protein sequence ID" value="GBC63737.1"/>
    <property type="molecule type" value="Genomic_DNA"/>
</dbReference>
<evidence type="ECO:0000259" key="2">
    <source>
        <dbReference type="Pfam" id="PF07589"/>
    </source>
</evidence>
<dbReference type="AlphaFoldDB" id="A0A401G3B7"/>
<dbReference type="Pfam" id="PF07589">
    <property type="entry name" value="PEP-CTERM"/>
    <property type="match status" value="1"/>
</dbReference>
<dbReference type="Proteomes" id="UP000288096">
    <property type="component" value="Unassembled WGS sequence"/>
</dbReference>
<protein>
    <recommendedName>
        <fullName evidence="6">PEP-CTERM protein-sorting domain-containing protein</fullName>
    </recommendedName>
</protein>
<reference evidence="5" key="2">
    <citation type="submission" date="2019-01" db="EMBL/GenBank/DDBJ databases">
        <title>Genome sequence of Desulfonema ishimotonii strain Tokyo 01.</title>
        <authorList>
            <person name="Fukui M."/>
        </authorList>
    </citation>
    <scope>NUCLEOTIDE SEQUENCE [LARGE SCALE GENOMIC DNA]</scope>
    <source>
        <strain evidence="5">Tokyo 01</strain>
    </source>
</reference>